<dbReference type="SUPFAM" id="SSF56672">
    <property type="entry name" value="DNA/RNA polymerases"/>
    <property type="match status" value="1"/>
</dbReference>
<name>A0AA38IVH5_9CUCU</name>
<dbReference type="PANTHER" id="PTHR19446">
    <property type="entry name" value="REVERSE TRANSCRIPTASES"/>
    <property type="match status" value="1"/>
</dbReference>
<reference evidence="2" key="1">
    <citation type="journal article" date="2023" name="G3 (Bethesda)">
        <title>Whole genome assemblies of Zophobas morio and Tenebrio molitor.</title>
        <authorList>
            <person name="Kaur S."/>
            <person name="Stinson S.A."/>
            <person name="diCenzo G.C."/>
        </authorList>
    </citation>
    <scope>NUCLEOTIDE SEQUENCE</scope>
    <source>
        <strain evidence="2">QUZm001</strain>
    </source>
</reference>
<dbReference type="PROSITE" id="PS50878">
    <property type="entry name" value="RT_POL"/>
    <property type="match status" value="1"/>
</dbReference>
<protein>
    <recommendedName>
        <fullName evidence="1">Reverse transcriptase domain-containing protein</fullName>
    </recommendedName>
</protein>
<dbReference type="Proteomes" id="UP001168821">
    <property type="component" value="Unassembled WGS sequence"/>
</dbReference>
<dbReference type="InterPro" id="IPR043502">
    <property type="entry name" value="DNA/RNA_pol_sf"/>
</dbReference>
<dbReference type="CDD" id="cd01650">
    <property type="entry name" value="RT_nLTR_like"/>
    <property type="match status" value="1"/>
</dbReference>
<dbReference type="AlphaFoldDB" id="A0AA38IVH5"/>
<keyword evidence="3" id="KW-1185">Reference proteome</keyword>
<evidence type="ECO:0000259" key="1">
    <source>
        <dbReference type="PROSITE" id="PS50878"/>
    </source>
</evidence>
<gene>
    <name evidence="2" type="ORF">Zmor_006012</name>
</gene>
<evidence type="ECO:0000313" key="2">
    <source>
        <dbReference type="EMBL" id="KAJ3661624.1"/>
    </source>
</evidence>
<evidence type="ECO:0000313" key="3">
    <source>
        <dbReference type="Proteomes" id="UP001168821"/>
    </source>
</evidence>
<organism evidence="2 3">
    <name type="scientific">Zophobas morio</name>
    <dbReference type="NCBI Taxonomy" id="2755281"/>
    <lineage>
        <taxon>Eukaryota</taxon>
        <taxon>Metazoa</taxon>
        <taxon>Ecdysozoa</taxon>
        <taxon>Arthropoda</taxon>
        <taxon>Hexapoda</taxon>
        <taxon>Insecta</taxon>
        <taxon>Pterygota</taxon>
        <taxon>Neoptera</taxon>
        <taxon>Endopterygota</taxon>
        <taxon>Coleoptera</taxon>
        <taxon>Polyphaga</taxon>
        <taxon>Cucujiformia</taxon>
        <taxon>Tenebrionidae</taxon>
        <taxon>Zophobas</taxon>
    </lineage>
</organism>
<proteinExistence type="predicted"/>
<dbReference type="GO" id="GO:0071897">
    <property type="term" value="P:DNA biosynthetic process"/>
    <property type="evidence" value="ECO:0007669"/>
    <property type="project" value="UniProtKB-ARBA"/>
</dbReference>
<feature type="domain" description="Reverse transcriptase" evidence="1">
    <location>
        <begin position="1"/>
        <end position="226"/>
    </location>
</feature>
<dbReference type="Pfam" id="PF00078">
    <property type="entry name" value="RVT_1"/>
    <property type="match status" value="1"/>
</dbReference>
<comment type="caution">
    <text evidence="2">The sequence shown here is derived from an EMBL/GenBank/DDBJ whole genome shotgun (WGS) entry which is preliminary data.</text>
</comment>
<dbReference type="EMBL" id="JALNTZ010000002">
    <property type="protein sequence ID" value="KAJ3661624.1"/>
    <property type="molecule type" value="Genomic_DNA"/>
</dbReference>
<dbReference type="InterPro" id="IPR000477">
    <property type="entry name" value="RT_dom"/>
</dbReference>
<sequence length="287" mass="32436">MGKLYEGMLAARLRNDVWRLGGLAETQYGFKAGRSTTDAMMDAREYARGANVGTWGTRRFCVMVTVDVRNAFNTVSWSRILERLVSMGVEPYLVNVVRSYLSDRVVQTEMGEFEMTAGVPQGSVLGPLLWNIFYDEVLRMEVPDGVKLIGYADDLAVIVRGKSEEDLRERTEEALRLVGAWMGNNGLSLAPDKSKAVLRKKKGQVRSGQVRSGCLTGHGCYMSYVAGIGKRRESTCMYCQEDDDVEHTLFGCHRWHVWRHEVEIQVGRKLTADNLIEGFFDNWSRDN</sequence>
<accession>A0AA38IVH5</accession>